<keyword evidence="1" id="KW-1133">Transmembrane helix</keyword>
<evidence type="ECO:0000313" key="3">
    <source>
        <dbReference type="Proteomes" id="UP000821866"/>
    </source>
</evidence>
<keyword evidence="1" id="KW-0472">Membrane</keyword>
<accession>A0A9J6CX05</accession>
<protein>
    <submittedName>
        <fullName evidence="2">Uncharacterized protein</fullName>
    </submittedName>
</protein>
<evidence type="ECO:0000256" key="1">
    <source>
        <dbReference type="SAM" id="Phobius"/>
    </source>
</evidence>
<feature type="transmembrane region" description="Helical" evidence="1">
    <location>
        <begin position="6"/>
        <end position="30"/>
    </location>
</feature>
<keyword evidence="3" id="KW-1185">Reference proteome</keyword>
<reference evidence="2" key="2">
    <citation type="submission" date="2021-09" db="EMBL/GenBank/DDBJ databases">
        <authorList>
            <person name="Jia N."/>
            <person name="Wang J."/>
            <person name="Shi W."/>
            <person name="Du L."/>
            <person name="Sun Y."/>
            <person name="Zhan W."/>
            <person name="Jiang J."/>
            <person name="Wang Q."/>
            <person name="Zhang B."/>
            <person name="Ji P."/>
            <person name="Sakyi L.B."/>
            <person name="Cui X."/>
            <person name="Yuan T."/>
            <person name="Jiang B."/>
            <person name="Yang W."/>
            <person name="Lam T.T.-Y."/>
            <person name="Chang Q."/>
            <person name="Ding S."/>
            <person name="Wang X."/>
            <person name="Zhu J."/>
            <person name="Ruan X."/>
            <person name="Zhao L."/>
            <person name="Wei J."/>
            <person name="Que T."/>
            <person name="Du C."/>
            <person name="Cheng J."/>
            <person name="Dai P."/>
            <person name="Han X."/>
            <person name="Huang E."/>
            <person name="Gao Y."/>
            <person name="Liu J."/>
            <person name="Shao H."/>
            <person name="Ye R."/>
            <person name="Li L."/>
            <person name="Wei W."/>
            <person name="Wang X."/>
            <person name="Wang C."/>
            <person name="Huo Q."/>
            <person name="Li W."/>
            <person name="Guo W."/>
            <person name="Chen H."/>
            <person name="Chen S."/>
            <person name="Zhou L."/>
            <person name="Zhou L."/>
            <person name="Ni X."/>
            <person name="Tian J."/>
            <person name="Zhou Y."/>
            <person name="Sheng Y."/>
            <person name="Liu T."/>
            <person name="Pan Y."/>
            <person name="Xia L."/>
            <person name="Li J."/>
            <person name="Zhao F."/>
            <person name="Cao W."/>
        </authorList>
    </citation>
    <scope>NUCLEOTIDE SEQUENCE</scope>
    <source>
        <strain evidence="2">Rmic-2018</strain>
        <tissue evidence="2">Larvae</tissue>
    </source>
</reference>
<reference evidence="2" key="1">
    <citation type="journal article" date="2020" name="Cell">
        <title>Large-Scale Comparative Analyses of Tick Genomes Elucidate Their Genetic Diversity and Vector Capacities.</title>
        <authorList>
            <consortium name="Tick Genome and Microbiome Consortium (TIGMIC)"/>
            <person name="Jia N."/>
            <person name="Wang J."/>
            <person name="Shi W."/>
            <person name="Du L."/>
            <person name="Sun Y."/>
            <person name="Zhan W."/>
            <person name="Jiang J.F."/>
            <person name="Wang Q."/>
            <person name="Zhang B."/>
            <person name="Ji P."/>
            <person name="Bell-Sakyi L."/>
            <person name="Cui X.M."/>
            <person name="Yuan T.T."/>
            <person name="Jiang B.G."/>
            <person name="Yang W.F."/>
            <person name="Lam T.T."/>
            <person name="Chang Q.C."/>
            <person name="Ding S.J."/>
            <person name="Wang X.J."/>
            <person name="Zhu J.G."/>
            <person name="Ruan X.D."/>
            <person name="Zhao L."/>
            <person name="Wei J.T."/>
            <person name="Ye R.Z."/>
            <person name="Que T.C."/>
            <person name="Du C.H."/>
            <person name="Zhou Y.H."/>
            <person name="Cheng J.X."/>
            <person name="Dai P.F."/>
            <person name="Guo W.B."/>
            <person name="Han X.H."/>
            <person name="Huang E.J."/>
            <person name="Li L.F."/>
            <person name="Wei W."/>
            <person name="Gao Y.C."/>
            <person name="Liu J.Z."/>
            <person name="Shao H.Z."/>
            <person name="Wang X."/>
            <person name="Wang C.C."/>
            <person name="Yang T.C."/>
            <person name="Huo Q.B."/>
            <person name="Li W."/>
            <person name="Chen H.Y."/>
            <person name="Chen S.E."/>
            <person name="Zhou L.G."/>
            <person name="Ni X.B."/>
            <person name="Tian J.H."/>
            <person name="Sheng Y."/>
            <person name="Liu T."/>
            <person name="Pan Y.S."/>
            <person name="Xia L.Y."/>
            <person name="Li J."/>
            <person name="Zhao F."/>
            <person name="Cao W.C."/>
        </authorList>
    </citation>
    <scope>NUCLEOTIDE SEQUENCE</scope>
    <source>
        <strain evidence="2">Rmic-2018</strain>
    </source>
</reference>
<name>A0A9J6CX05_RHIMP</name>
<dbReference type="Proteomes" id="UP000821866">
    <property type="component" value="Unassembled WGS sequence"/>
</dbReference>
<feature type="transmembrane region" description="Helical" evidence="1">
    <location>
        <begin position="42"/>
        <end position="66"/>
    </location>
</feature>
<dbReference type="EMBL" id="JABSTU010005658">
    <property type="protein sequence ID" value="KAH7940391.1"/>
    <property type="molecule type" value="Genomic_DNA"/>
</dbReference>
<gene>
    <name evidence="2" type="ORF">HPB51_028743</name>
</gene>
<sequence length="167" mass="19128">MHDWIFFGRVVLTLAVLATFASCIALVVVVHVTSDEHPVGHAAAVFAFSTVNLVARVCHFSGLMVFRTPEELGYTIIHAIITVLSIVWDLVAGYYLQLNFLGRNAEILWWRCWIINQATRRFKRLIYDEAAALLDCPREHWQLICLTAKKETGSPQLQIFYQSQQHR</sequence>
<feature type="transmembrane region" description="Helical" evidence="1">
    <location>
        <begin position="72"/>
        <end position="96"/>
    </location>
</feature>
<dbReference type="AlphaFoldDB" id="A0A9J6CX05"/>
<proteinExistence type="predicted"/>
<comment type="caution">
    <text evidence="2">The sequence shown here is derived from an EMBL/GenBank/DDBJ whole genome shotgun (WGS) entry which is preliminary data.</text>
</comment>
<organism evidence="2 3">
    <name type="scientific">Rhipicephalus microplus</name>
    <name type="common">Cattle tick</name>
    <name type="synonym">Boophilus microplus</name>
    <dbReference type="NCBI Taxonomy" id="6941"/>
    <lineage>
        <taxon>Eukaryota</taxon>
        <taxon>Metazoa</taxon>
        <taxon>Ecdysozoa</taxon>
        <taxon>Arthropoda</taxon>
        <taxon>Chelicerata</taxon>
        <taxon>Arachnida</taxon>
        <taxon>Acari</taxon>
        <taxon>Parasitiformes</taxon>
        <taxon>Ixodida</taxon>
        <taxon>Ixodoidea</taxon>
        <taxon>Ixodidae</taxon>
        <taxon>Rhipicephalinae</taxon>
        <taxon>Rhipicephalus</taxon>
        <taxon>Boophilus</taxon>
    </lineage>
</organism>
<keyword evidence="1" id="KW-0812">Transmembrane</keyword>
<evidence type="ECO:0000313" key="2">
    <source>
        <dbReference type="EMBL" id="KAH7940391.1"/>
    </source>
</evidence>